<gene>
    <name evidence="2" type="ORF">GCM10009811_35370</name>
</gene>
<sequence>MAVLQQLAQIDAFAAVQMVTEDVDDAARVDTELLAHRNSRKREVAERSRPGTPRPDSGG</sequence>
<dbReference type="RefSeq" id="WP_344088776.1">
    <property type="nucleotide sequence ID" value="NZ_BAAAPO010000062.1"/>
</dbReference>
<protein>
    <submittedName>
        <fullName evidence="2">Uncharacterized protein</fullName>
    </submittedName>
</protein>
<keyword evidence="3" id="KW-1185">Reference proteome</keyword>
<comment type="caution">
    <text evidence="2">The sequence shown here is derived from an EMBL/GenBank/DDBJ whole genome shotgun (WGS) entry which is preliminary data.</text>
</comment>
<accession>A0ABN2M4B0</accession>
<reference evidence="2 3" key="1">
    <citation type="journal article" date="2019" name="Int. J. Syst. Evol. Microbiol.">
        <title>The Global Catalogue of Microorganisms (GCM) 10K type strain sequencing project: providing services to taxonomists for standard genome sequencing and annotation.</title>
        <authorList>
            <consortium name="The Broad Institute Genomics Platform"/>
            <consortium name="The Broad Institute Genome Sequencing Center for Infectious Disease"/>
            <person name="Wu L."/>
            <person name="Ma J."/>
        </authorList>
    </citation>
    <scope>NUCLEOTIDE SEQUENCE [LARGE SCALE GENOMIC DNA]</scope>
    <source>
        <strain evidence="2 3">JCM 15592</strain>
    </source>
</reference>
<evidence type="ECO:0000256" key="1">
    <source>
        <dbReference type="SAM" id="MobiDB-lite"/>
    </source>
</evidence>
<feature type="region of interest" description="Disordered" evidence="1">
    <location>
        <begin position="37"/>
        <end position="59"/>
    </location>
</feature>
<organism evidence="2 3">
    <name type="scientific">Nostocoides veronense</name>
    <dbReference type="NCBI Taxonomy" id="330836"/>
    <lineage>
        <taxon>Bacteria</taxon>
        <taxon>Bacillati</taxon>
        <taxon>Actinomycetota</taxon>
        <taxon>Actinomycetes</taxon>
        <taxon>Micrococcales</taxon>
        <taxon>Intrasporangiaceae</taxon>
        <taxon>Nostocoides</taxon>
    </lineage>
</organism>
<evidence type="ECO:0000313" key="3">
    <source>
        <dbReference type="Proteomes" id="UP001499938"/>
    </source>
</evidence>
<feature type="compositionally biased region" description="Basic and acidic residues" evidence="1">
    <location>
        <begin position="37"/>
        <end position="49"/>
    </location>
</feature>
<proteinExistence type="predicted"/>
<name>A0ABN2M4B0_9MICO</name>
<dbReference type="EMBL" id="BAAAPO010000062">
    <property type="protein sequence ID" value="GAA1809027.1"/>
    <property type="molecule type" value="Genomic_DNA"/>
</dbReference>
<dbReference type="Proteomes" id="UP001499938">
    <property type="component" value="Unassembled WGS sequence"/>
</dbReference>
<evidence type="ECO:0000313" key="2">
    <source>
        <dbReference type="EMBL" id="GAA1809027.1"/>
    </source>
</evidence>